<evidence type="ECO:0000256" key="7">
    <source>
        <dbReference type="PIRNR" id="PIRNR036421"/>
    </source>
</evidence>
<dbReference type="InterPro" id="IPR005151">
    <property type="entry name" value="Tail-specific_protease"/>
</dbReference>
<feature type="active site" description="Nucleophile" evidence="8">
    <location>
        <position position="990"/>
    </location>
</feature>
<keyword evidence="15" id="KW-1185">Reference proteome</keyword>
<feature type="chain" id="PRO_5028975861" description="Tricorn protease homolog" evidence="11">
    <location>
        <begin position="25"/>
        <end position="1094"/>
    </location>
</feature>
<evidence type="ECO:0000259" key="13">
    <source>
        <dbReference type="SMART" id="SM00245"/>
    </source>
</evidence>
<evidence type="ECO:0000313" key="14">
    <source>
        <dbReference type="EMBL" id="QMW02548.1"/>
    </source>
</evidence>
<evidence type="ECO:0000256" key="5">
    <source>
        <dbReference type="ARBA" id="ARBA00022801"/>
    </source>
</evidence>
<evidence type="ECO:0000313" key="15">
    <source>
        <dbReference type="Proteomes" id="UP000515369"/>
    </source>
</evidence>
<organism evidence="14 15">
    <name type="scientific">Spirosoma foliorum</name>
    <dbReference type="NCBI Taxonomy" id="2710596"/>
    <lineage>
        <taxon>Bacteria</taxon>
        <taxon>Pseudomonadati</taxon>
        <taxon>Bacteroidota</taxon>
        <taxon>Cytophagia</taxon>
        <taxon>Cytophagales</taxon>
        <taxon>Cytophagaceae</taxon>
        <taxon>Spirosoma</taxon>
    </lineage>
</organism>
<dbReference type="GO" id="GO:0006508">
    <property type="term" value="P:proteolysis"/>
    <property type="evidence" value="ECO:0007669"/>
    <property type="project" value="UniProtKB-UniRule"/>
</dbReference>
<dbReference type="Pfam" id="PF04495">
    <property type="entry name" value="GRASP55_65"/>
    <property type="match status" value="1"/>
</dbReference>
<keyword evidence="3 7" id="KW-0963">Cytoplasm</keyword>
<sequence length="1094" mass="120020">MHASSRRILLRCLLLTAISLPSLGQTPTGTPSPKFAFAEPSLSPDGAEIAFVSGGDIWTVPTSGGEARLLVSHPDNESRPLYSPDGKYLAFASSRTGNGDIYLLTLETGAIKRLTYDDGSEVLNAWSRDSKMVYFQSTSRDISGMNDIYRVAITGGTPLPVTADRYANEFYGTPSPDGKTVAFSARGIASNQWWRKGRSHLDEAEIWLYHLDAKKAETAYEQVTESGAKELWPMWSQDGKTLYYVSDRNKAQNLWSKDLSGKPTMLTTFTAGRVVWPSIGYDGKTIVFERDFGLWKYDVASRQATPIAIKLRGVAASPAVEHLKQSSQFRELALSPDGKKVAFTIHGEVFAASAKDGGDATRISHTAANESQPVWTPNSRGLVYLSSRDGAAHLYRYDFATRDETRLTNENTDDSSPVFSPDGKSLAFIRNGQELRVLDLATKKERLLKKGFLGRPPFASSGSVVWSPDGKWIAFASFGAKTFRNISVVPAAGGESKPVSFLANTFGGNLSWSPDGKYILFSTTQRTETAQIARIDLVPRSPKFREDQFRDLFNEEIPKTLKPATPPSTSKTAARDTTARVDTTDKSGKGGATKIVFDDIRQRLSLLPVGVDVDAQSISKDGKTLLLTATAAGQQNLYTYSLDELGREQSVARQLTSTPGNKSNAQFSADGKEVFYLEQGRIQSIALDRREPRPLSVSAEMDVDFSEEKVQVFRQAWDIQSKGFYDSTFHGADWKAIRSEYEPLAAGARTPDELRRLISLMLGELNASHSGISAPPGSAQTTTGRIGLRFDRTEYENSGRLRITEIIALSPADIAGNIKVGDYLLGVDDTKINASTNLDQLLENQINHRISLMIGASPTAPPREVVIRPVNLATEKGLLYKQWVQQQREYVNKASEGRLGYVHLFDMSAESLAQLNIDLDADNHAREGVVVDVRNNNGGFVNAYALDVFTRKGYMTMTPRGLPSAPARTQLGQRALERPTILVTNQHSLSDAEDFTEGYRALKLGKVVGEPTGGWIIYTSAAQLIDGSNLRLPFIKITDNMGKNMELAPRPVDIPVARPIGESYTDKNVQLDKAVAELLKELNEAKASKLSTGK</sequence>
<dbReference type="SMART" id="SM00228">
    <property type="entry name" value="PDZ"/>
    <property type="match status" value="1"/>
</dbReference>
<evidence type="ECO:0000256" key="6">
    <source>
        <dbReference type="ARBA" id="ARBA00022825"/>
    </source>
</evidence>
<comment type="subcellular location">
    <subcellularLocation>
        <location evidence="1 7">Cytoplasm</location>
    </subcellularLocation>
</comment>
<dbReference type="InterPro" id="IPR001478">
    <property type="entry name" value="PDZ"/>
</dbReference>
<evidence type="ECO:0000256" key="8">
    <source>
        <dbReference type="PIRSR" id="PIRSR036421-1"/>
    </source>
</evidence>
<dbReference type="PANTHER" id="PTHR43253">
    <property type="entry name" value="TRICORN PROTEASE HOMOLOG 2-RELATED"/>
    <property type="match status" value="1"/>
</dbReference>
<dbReference type="CDD" id="cd07562">
    <property type="entry name" value="Peptidase_S41_TRI"/>
    <property type="match status" value="1"/>
</dbReference>
<keyword evidence="11" id="KW-0732">Signal</keyword>
<feature type="signal peptide" evidence="11">
    <location>
        <begin position="1"/>
        <end position="24"/>
    </location>
</feature>
<dbReference type="Pfam" id="PF26550">
    <property type="entry name" value="Tricorn_2nd"/>
    <property type="match status" value="1"/>
</dbReference>
<dbReference type="InterPro" id="IPR036034">
    <property type="entry name" value="PDZ_sf"/>
</dbReference>
<dbReference type="EMBL" id="CP059732">
    <property type="protein sequence ID" value="QMW02548.1"/>
    <property type="molecule type" value="Genomic_DNA"/>
</dbReference>
<evidence type="ECO:0000256" key="4">
    <source>
        <dbReference type="ARBA" id="ARBA00022670"/>
    </source>
</evidence>
<dbReference type="SUPFAM" id="SSF69304">
    <property type="entry name" value="Tricorn protease N-terminal domain"/>
    <property type="match status" value="1"/>
</dbReference>
<dbReference type="Gene3D" id="2.30.42.10">
    <property type="match status" value="1"/>
</dbReference>
<evidence type="ECO:0000259" key="12">
    <source>
        <dbReference type="SMART" id="SM00228"/>
    </source>
</evidence>
<evidence type="ECO:0000256" key="11">
    <source>
        <dbReference type="SAM" id="SignalP"/>
    </source>
</evidence>
<dbReference type="Gene3D" id="3.30.750.44">
    <property type="match status" value="1"/>
</dbReference>
<dbReference type="SUPFAM" id="SSF82171">
    <property type="entry name" value="DPP6 N-terminal domain-like"/>
    <property type="match status" value="1"/>
</dbReference>
<evidence type="ECO:0000256" key="9">
    <source>
        <dbReference type="PIRSR" id="PIRSR036421-3"/>
    </source>
</evidence>
<dbReference type="Pfam" id="PF26549">
    <property type="entry name" value="Tricorn_N"/>
    <property type="match status" value="1"/>
</dbReference>
<keyword evidence="5 7" id="KW-0378">Hydrolase</keyword>
<dbReference type="InterPro" id="IPR029045">
    <property type="entry name" value="ClpP/crotonase-like_dom_sf"/>
</dbReference>
<name>A0A7G5GUK6_9BACT</name>
<dbReference type="SMART" id="SM00245">
    <property type="entry name" value="TSPc"/>
    <property type="match status" value="1"/>
</dbReference>
<dbReference type="InterPro" id="IPR011042">
    <property type="entry name" value="6-blade_b-propeller_TolB-like"/>
</dbReference>
<feature type="region of interest" description="Disordered" evidence="10">
    <location>
        <begin position="559"/>
        <end position="588"/>
    </location>
</feature>
<feature type="site" description="Transition state stabilizer; via amide nitrogen" evidence="9">
    <location>
        <position position="991"/>
    </location>
</feature>
<dbReference type="PANTHER" id="PTHR43253:SF1">
    <property type="entry name" value="TRICORN PROTEASE HOMOLOG 2-RELATED"/>
    <property type="match status" value="1"/>
</dbReference>
<dbReference type="InterPro" id="IPR028204">
    <property type="entry name" value="Tricorn_C1"/>
</dbReference>
<dbReference type="RefSeq" id="WP_182459853.1">
    <property type="nucleotide sequence ID" value="NZ_CP059732.1"/>
</dbReference>
<comment type="function">
    <text evidence="7">Degrades oligopeptides.</text>
</comment>
<dbReference type="SUPFAM" id="SSF52096">
    <property type="entry name" value="ClpP/crotonase"/>
    <property type="match status" value="1"/>
</dbReference>
<feature type="domain" description="PDZ" evidence="12">
    <location>
        <begin position="784"/>
        <end position="858"/>
    </location>
</feature>
<comment type="similarity">
    <text evidence="2 7">Belongs to the peptidase S41B family.</text>
</comment>
<dbReference type="PIRSF" id="PIRSF036421">
    <property type="entry name" value="Tricorn_protease"/>
    <property type="match status" value="1"/>
</dbReference>
<dbReference type="Pfam" id="PF14684">
    <property type="entry name" value="Tricorn_C1"/>
    <property type="match status" value="1"/>
</dbReference>
<dbReference type="AlphaFoldDB" id="A0A7G5GUK6"/>
<feature type="domain" description="Tail specific protease" evidence="13">
    <location>
        <begin position="860"/>
        <end position="1057"/>
    </location>
</feature>
<keyword evidence="4 7" id="KW-0645">Protease</keyword>
<dbReference type="GO" id="GO:0005737">
    <property type="term" value="C:cytoplasm"/>
    <property type="evidence" value="ECO:0007669"/>
    <property type="project" value="UniProtKB-SubCell"/>
</dbReference>
<dbReference type="SUPFAM" id="SSF50993">
    <property type="entry name" value="Peptidase/esterase 'gauge' domain"/>
    <property type="match status" value="1"/>
</dbReference>
<dbReference type="KEGG" id="sfol:H3H32_32350"/>
<reference evidence="14 15" key="1">
    <citation type="submission" date="2020-07" db="EMBL/GenBank/DDBJ databases">
        <title>Spirosoma foliorum sp. nov., isolated from the leaves on the Nejang mountain Korea, Republic of.</title>
        <authorList>
            <person name="Ho H."/>
            <person name="Lee Y.-J."/>
            <person name="Nurcahyanto D.-A."/>
            <person name="Kim S.-G."/>
        </authorList>
    </citation>
    <scope>NUCLEOTIDE SEQUENCE [LARGE SCALE GENOMIC DNA]</scope>
    <source>
        <strain evidence="14 15">PL0136</strain>
    </source>
</reference>
<keyword evidence="6 7" id="KW-0720">Serine protease</keyword>
<dbReference type="InterPro" id="IPR024958">
    <property type="entry name" value="GRASP_PDZ"/>
</dbReference>
<dbReference type="Gene3D" id="2.120.10.60">
    <property type="entry name" value="Tricorn protease N-terminal domain"/>
    <property type="match status" value="1"/>
</dbReference>
<evidence type="ECO:0000256" key="1">
    <source>
        <dbReference type="ARBA" id="ARBA00004496"/>
    </source>
</evidence>
<proteinExistence type="inferred from homology"/>
<dbReference type="InterPro" id="IPR012393">
    <property type="entry name" value="Tricorn_protease"/>
</dbReference>
<dbReference type="GO" id="GO:0008236">
    <property type="term" value="F:serine-type peptidase activity"/>
    <property type="evidence" value="ECO:0007669"/>
    <property type="project" value="UniProtKB-UniRule"/>
</dbReference>
<dbReference type="Proteomes" id="UP000515369">
    <property type="component" value="Chromosome"/>
</dbReference>
<dbReference type="Pfam" id="PF03572">
    <property type="entry name" value="Peptidase_S41"/>
    <property type="match status" value="1"/>
</dbReference>
<dbReference type="Gene3D" id="3.90.226.10">
    <property type="entry name" value="2-enoyl-CoA Hydratase, Chain A, domain 1"/>
    <property type="match status" value="1"/>
</dbReference>
<evidence type="ECO:0000256" key="10">
    <source>
        <dbReference type="SAM" id="MobiDB-lite"/>
    </source>
</evidence>
<evidence type="ECO:0000256" key="2">
    <source>
        <dbReference type="ARBA" id="ARBA00008524"/>
    </source>
</evidence>
<feature type="active site" description="Charge relay system" evidence="8">
    <location>
        <position position="769"/>
    </location>
</feature>
<evidence type="ECO:0000256" key="3">
    <source>
        <dbReference type="ARBA" id="ARBA00022490"/>
    </source>
</evidence>
<feature type="compositionally biased region" description="Basic and acidic residues" evidence="10">
    <location>
        <begin position="573"/>
        <end position="588"/>
    </location>
</feature>
<gene>
    <name evidence="14" type="ORF">H3H32_32350</name>
</gene>
<dbReference type="Gene3D" id="2.120.10.30">
    <property type="entry name" value="TolB, C-terminal domain"/>
    <property type="match status" value="2"/>
</dbReference>
<dbReference type="EC" id="3.4.21.-" evidence="7"/>
<protein>
    <recommendedName>
        <fullName evidence="7">Tricorn protease homolog</fullName>
        <ecNumber evidence="7">3.4.21.-</ecNumber>
    </recommendedName>
</protein>
<accession>A0A7G5GUK6</accession>
<feature type="active site" description="Charge relay system" evidence="8">
    <location>
        <position position="1046"/>
    </location>
</feature>
<dbReference type="SUPFAM" id="SSF50156">
    <property type="entry name" value="PDZ domain-like"/>
    <property type="match status" value="1"/>
</dbReference>
<dbReference type="Gene3D" id="2.140.10.30">
    <property type="entry name" value="Dipeptidylpeptidase IV, N-terminal domain"/>
    <property type="match status" value="1"/>
</dbReference>